<dbReference type="GO" id="GO:0008270">
    <property type="term" value="F:zinc ion binding"/>
    <property type="evidence" value="ECO:0007669"/>
    <property type="project" value="UniProtKB-KW"/>
</dbReference>
<dbReference type="GO" id="GO:0005737">
    <property type="term" value="C:cytoplasm"/>
    <property type="evidence" value="ECO:0007669"/>
    <property type="project" value="TreeGrafter"/>
</dbReference>
<keyword evidence="4" id="KW-0479">Metal-binding</keyword>
<dbReference type="InterPro" id="IPR011016">
    <property type="entry name" value="Znf_RING-CH"/>
</dbReference>
<organism evidence="11 12">
    <name type="scientific">Quercus lobata</name>
    <name type="common">Valley oak</name>
    <dbReference type="NCBI Taxonomy" id="97700"/>
    <lineage>
        <taxon>Eukaryota</taxon>
        <taxon>Viridiplantae</taxon>
        <taxon>Streptophyta</taxon>
        <taxon>Embryophyta</taxon>
        <taxon>Tracheophyta</taxon>
        <taxon>Spermatophyta</taxon>
        <taxon>Magnoliopsida</taxon>
        <taxon>eudicotyledons</taxon>
        <taxon>Gunneridae</taxon>
        <taxon>Pentapetalae</taxon>
        <taxon>rosids</taxon>
        <taxon>fabids</taxon>
        <taxon>Fagales</taxon>
        <taxon>Fagaceae</taxon>
        <taxon>Quercus</taxon>
    </lineage>
</organism>
<dbReference type="Pfam" id="PF13639">
    <property type="entry name" value="zf-RING_2"/>
    <property type="match status" value="1"/>
</dbReference>
<proteinExistence type="predicted"/>
<evidence type="ECO:0000256" key="2">
    <source>
        <dbReference type="ARBA" id="ARBA00012483"/>
    </source>
</evidence>
<feature type="transmembrane region" description="Helical" evidence="9">
    <location>
        <begin position="203"/>
        <end position="220"/>
    </location>
</feature>
<dbReference type="EC" id="2.3.2.27" evidence="2"/>
<dbReference type="GO" id="GO:0016567">
    <property type="term" value="P:protein ubiquitination"/>
    <property type="evidence" value="ECO:0007669"/>
    <property type="project" value="TreeGrafter"/>
</dbReference>
<evidence type="ECO:0000256" key="9">
    <source>
        <dbReference type="SAM" id="Phobius"/>
    </source>
</evidence>
<keyword evidence="3" id="KW-0808">Transferase</keyword>
<evidence type="ECO:0000256" key="8">
    <source>
        <dbReference type="PROSITE-ProRule" id="PRU00175"/>
    </source>
</evidence>
<dbReference type="SMART" id="SM00184">
    <property type="entry name" value="RING"/>
    <property type="match status" value="1"/>
</dbReference>
<evidence type="ECO:0000256" key="7">
    <source>
        <dbReference type="ARBA" id="ARBA00022833"/>
    </source>
</evidence>
<dbReference type="Gene3D" id="3.30.40.10">
    <property type="entry name" value="Zinc/RING finger domain, C3HC4 (zinc finger)"/>
    <property type="match status" value="1"/>
</dbReference>
<dbReference type="EMBL" id="LRBV02000004">
    <property type="status" value="NOT_ANNOTATED_CDS"/>
    <property type="molecule type" value="Genomic_DNA"/>
</dbReference>
<evidence type="ECO:0000313" key="12">
    <source>
        <dbReference type="Proteomes" id="UP000594261"/>
    </source>
</evidence>
<dbReference type="PROSITE" id="PS50089">
    <property type="entry name" value="ZF_RING_2"/>
    <property type="match status" value="1"/>
</dbReference>
<protein>
    <recommendedName>
        <fullName evidence="2">RING-type E3 ubiquitin transferase</fullName>
        <ecNumber evidence="2">2.3.2.27</ecNumber>
    </recommendedName>
</protein>
<reference evidence="11 12" key="1">
    <citation type="journal article" date="2016" name="G3 (Bethesda)">
        <title>First Draft Assembly and Annotation of the Genome of a California Endemic Oak Quercus lobata Nee (Fagaceae).</title>
        <authorList>
            <person name="Sork V.L."/>
            <person name="Fitz-Gibbon S.T."/>
            <person name="Puiu D."/>
            <person name="Crepeau M."/>
            <person name="Gugger P.F."/>
            <person name="Sherman R."/>
            <person name="Stevens K."/>
            <person name="Langley C.H."/>
            <person name="Pellegrini M."/>
            <person name="Salzberg S.L."/>
        </authorList>
    </citation>
    <scope>NUCLEOTIDE SEQUENCE [LARGE SCALE GENOMIC DNA]</scope>
    <source>
        <strain evidence="11 12">cv. SW786</strain>
    </source>
</reference>
<evidence type="ECO:0000259" key="10">
    <source>
        <dbReference type="PROSITE" id="PS50089"/>
    </source>
</evidence>
<dbReference type="InterPro" id="IPR001841">
    <property type="entry name" value="Znf_RING"/>
</dbReference>
<accession>A0A7N2LI85</accession>
<keyword evidence="6" id="KW-0833">Ubl conjugation pathway</keyword>
<keyword evidence="9" id="KW-0472">Membrane</keyword>
<dbReference type="GO" id="GO:0061630">
    <property type="term" value="F:ubiquitin protein ligase activity"/>
    <property type="evidence" value="ECO:0007669"/>
    <property type="project" value="UniProtKB-EC"/>
</dbReference>
<comment type="catalytic activity">
    <reaction evidence="1">
        <text>S-ubiquitinyl-[E2 ubiquitin-conjugating enzyme]-L-cysteine + [acceptor protein]-L-lysine = [E2 ubiquitin-conjugating enzyme]-L-cysteine + N(6)-ubiquitinyl-[acceptor protein]-L-lysine.</text>
        <dbReference type="EC" id="2.3.2.27"/>
    </reaction>
</comment>
<dbReference type="SMART" id="SM00744">
    <property type="entry name" value="RINGv"/>
    <property type="match status" value="1"/>
</dbReference>
<feature type="domain" description="RING-type" evidence="10">
    <location>
        <begin position="90"/>
        <end position="131"/>
    </location>
</feature>
<evidence type="ECO:0000256" key="5">
    <source>
        <dbReference type="ARBA" id="ARBA00022771"/>
    </source>
</evidence>
<dbReference type="EnsemblPlants" id="QL04p065996:mrna">
    <property type="protein sequence ID" value="QL04p065996:mrna:CDS:1"/>
    <property type="gene ID" value="QL04p065996"/>
</dbReference>
<dbReference type="CDD" id="cd16454">
    <property type="entry name" value="RING-H2_PA-TM-RING"/>
    <property type="match status" value="1"/>
</dbReference>
<dbReference type="PANTHER" id="PTHR15710:SF45">
    <property type="entry name" value="RING-TYPE DOMAIN-CONTAINING PROTEIN"/>
    <property type="match status" value="1"/>
</dbReference>
<dbReference type="Gramene" id="QL04p065996:mrna">
    <property type="protein sequence ID" value="QL04p065996:mrna:CDS:1"/>
    <property type="gene ID" value="QL04p065996"/>
</dbReference>
<evidence type="ECO:0000256" key="4">
    <source>
        <dbReference type="ARBA" id="ARBA00022723"/>
    </source>
</evidence>
<dbReference type="Proteomes" id="UP000594261">
    <property type="component" value="Chromosome 4"/>
</dbReference>
<keyword evidence="5 8" id="KW-0863">Zinc-finger</keyword>
<dbReference type="OMA" id="PLRAMPC"/>
<dbReference type="PANTHER" id="PTHR15710">
    <property type="entry name" value="E3 UBIQUITIN-PROTEIN LIGASE PRAJA"/>
    <property type="match status" value="1"/>
</dbReference>
<name>A0A7N2LI85_QUELO</name>
<keyword evidence="7" id="KW-0862">Zinc</keyword>
<dbReference type="AlphaFoldDB" id="A0A7N2LI85"/>
<dbReference type="FunFam" id="3.30.40.10:FF:000127">
    <property type="entry name" value="E3 ubiquitin-protein ligase RNF181"/>
    <property type="match status" value="1"/>
</dbReference>
<evidence type="ECO:0000313" key="11">
    <source>
        <dbReference type="EnsemblPlants" id="QL04p065996:mrna:CDS:1"/>
    </source>
</evidence>
<dbReference type="SUPFAM" id="SSF57850">
    <property type="entry name" value="RING/U-box"/>
    <property type="match status" value="1"/>
</dbReference>
<keyword evidence="9" id="KW-0812">Transmembrane</keyword>
<keyword evidence="12" id="KW-1185">Reference proteome</keyword>
<sequence>MSEPQTQETLSLIVQRISRLVHEAASLGMTHLVVNLECMQCLLIFEVATWLNDDSSTLENRGGRALPASKDSIEAMPRLESLSLKEDEHCAVCLEGYERGGEAREMPCKHKFHSSCIESWLKVQGSCPICRFGMPVVEEEGRGQRRKNRVVMVTRGIGGQMDFYEDYMDSDFQILVEEEEGEGEVAIADDSSTQDKRDGYANMLYYIGCYLFIYFCFIFLF</sequence>
<dbReference type="InterPro" id="IPR013083">
    <property type="entry name" value="Znf_RING/FYVE/PHD"/>
</dbReference>
<reference evidence="11" key="2">
    <citation type="submission" date="2021-01" db="UniProtKB">
        <authorList>
            <consortium name="EnsemblPlants"/>
        </authorList>
    </citation>
    <scope>IDENTIFICATION</scope>
</reference>
<evidence type="ECO:0000256" key="6">
    <source>
        <dbReference type="ARBA" id="ARBA00022786"/>
    </source>
</evidence>
<dbReference type="InParanoid" id="A0A7N2LI85"/>
<evidence type="ECO:0000256" key="3">
    <source>
        <dbReference type="ARBA" id="ARBA00022679"/>
    </source>
</evidence>
<evidence type="ECO:0000256" key="1">
    <source>
        <dbReference type="ARBA" id="ARBA00000900"/>
    </source>
</evidence>
<keyword evidence="9" id="KW-1133">Transmembrane helix</keyword>